<gene>
    <name evidence="2" type="ORF">C6P40_003918</name>
</gene>
<dbReference type="EMBL" id="PUHW01000472">
    <property type="protein sequence ID" value="KAG0686511.1"/>
    <property type="molecule type" value="Genomic_DNA"/>
</dbReference>
<organism evidence="2 3">
    <name type="scientific">Pichia californica</name>
    <dbReference type="NCBI Taxonomy" id="460514"/>
    <lineage>
        <taxon>Eukaryota</taxon>
        <taxon>Fungi</taxon>
        <taxon>Dikarya</taxon>
        <taxon>Ascomycota</taxon>
        <taxon>Saccharomycotina</taxon>
        <taxon>Pichiomycetes</taxon>
        <taxon>Pichiales</taxon>
        <taxon>Pichiaceae</taxon>
        <taxon>Pichia</taxon>
    </lineage>
</organism>
<proteinExistence type="predicted"/>
<feature type="non-terminal residue" evidence="2">
    <location>
        <position position="52"/>
    </location>
</feature>
<accession>A0A9P6WG63</accession>
<reference evidence="2" key="1">
    <citation type="submission" date="2020-11" db="EMBL/GenBank/DDBJ databases">
        <title>Kefir isolates.</title>
        <authorList>
            <person name="Marcisauskas S."/>
            <person name="Kim Y."/>
            <person name="Blasche S."/>
        </authorList>
    </citation>
    <scope>NUCLEOTIDE SEQUENCE</scope>
    <source>
        <strain evidence="2">Olga-1</strain>
    </source>
</reference>
<evidence type="ECO:0000313" key="3">
    <source>
        <dbReference type="Proteomes" id="UP000697127"/>
    </source>
</evidence>
<name>A0A9P6WG63_9ASCO</name>
<protein>
    <submittedName>
        <fullName evidence="2">Uncharacterized protein</fullName>
    </submittedName>
</protein>
<comment type="caution">
    <text evidence="2">The sequence shown here is derived from an EMBL/GenBank/DDBJ whole genome shotgun (WGS) entry which is preliminary data.</text>
</comment>
<feature type="compositionally biased region" description="Low complexity" evidence="1">
    <location>
        <begin position="16"/>
        <end position="26"/>
    </location>
</feature>
<dbReference type="AlphaFoldDB" id="A0A9P6WG63"/>
<sequence>MDEKEQMKSNVVEVGSTDSHSISHSNSGKDEISLILEEDPETLAENLKLNKK</sequence>
<keyword evidence="3" id="KW-1185">Reference proteome</keyword>
<dbReference type="Proteomes" id="UP000697127">
    <property type="component" value="Unassembled WGS sequence"/>
</dbReference>
<evidence type="ECO:0000313" key="2">
    <source>
        <dbReference type="EMBL" id="KAG0686511.1"/>
    </source>
</evidence>
<evidence type="ECO:0000256" key="1">
    <source>
        <dbReference type="SAM" id="MobiDB-lite"/>
    </source>
</evidence>
<feature type="region of interest" description="Disordered" evidence="1">
    <location>
        <begin position="1"/>
        <end position="37"/>
    </location>
</feature>